<dbReference type="EMBL" id="BK063061">
    <property type="protein sequence ID" value="DBA11598.1"/>
    <property type="molecule type" value="Genomic_DNA"/>
</dbReference>
<name>A0AA48SF13_9VIRU</name>
<organism evidence="1">
    <name type="scientific">Malaco herpesvirus 2</name>
    <dbReference type="NCBI Taxonomy" id="3031798"/>
    <lineage>
        <taxon>Viruses</taxon>
        <taxon>Duplodnaviria</taxon>
        <taxon>Heunggongvirae</taxon>
        <taxon>Peploviricota</taxon>
        <taxon>Herviviricetes</taxon>
        <taxon>Herpesvirales</taxon>
        <taxon>Malacoherpesviridae</taxon>
    </lineage>
</organism>
<protein>
    <submittedName>
        <fullName evidence="1">ORF58</fullName>
    </submittedName>
</protein>
<accession>A0AA48SF13</accession>
<reference evidence="1" key="2">
    <citation type="submission" date="2023-01" db="EMBL/GenBank/DDBJ databases">
        <authorList>
            <person name="Rosani U."/>
            <person name="Delmont T.O."/>
            <person name="Gaia M."/>
            <person name="Krupovic M."/>
        </authorList>
    </citation>
    <scope>NUCLEOTIDE SEQUENCE</scope>
    <source>
        <strain evidence="1">MalacoHV2/Med/2018 153</strain>
    </source>
</reference>
<proteinExistence type="predicted"/>
<sequence>MTPRYFNPYFNAETDRIYCTICKYTHLGYVHNNAPNVHLNTFLQSYNHRINLRQLLYTDIRLMSQSDALFCKIPIEMYGICFTLDENISDSIKSYIDSTFMILSRKIDITLCDSLYRLTIVISQRCKNEVMRLDTLSAHVIKSKLLQCNGYSDGDFEKSKKLLHQLHFPTILKKFIEDCKFEVFPSIEEILRDEYLRHIIRSGNLYRDILYSVVMREIKGSSTEEVICNTEEDLFLAKIYENKLEVKTDSPPDLMKWLSKTKINRYKSLKPLVDFDLYTVYMYINALLLIVMYIDRVSDCVVNDKKLVNFIAKCYIKCYPKVHMLQLVERVCQQMDIRWKSLESDEYLHYGIQANPYWSKGLCSLFKNICCEIQHPGKAGWRTGKHNQWKFAVIEEYVGGIPTFEIFTNLHIMYIFVGKFIYSNIIHDVISEERISKIKEFTII</sequence>
<evidence type="ECO:0000313" key="1">
    <source>
        <dbReference type="EMBL" id="DBA11598.1"/>
    </source>
</evidence>
<reference evidence="1" key="1">
    <citation type="journal article" date="2023" name="Front. Mar. Sci.">
        <title>Tracing the invertebrate herpesviruses in the global sequence datasets.</title>
        <authorList>
            <person name="Rosani U."/>
            <person name="Gaia M."/>
            <person name="Delmont T.O."/>
            <person name="Krupovic M."/>
        </authorList>
    </citation>
    <scope>NUCLEOTIDE SEQUENCE</scope>
    <source>
        <strain evidence="1">MalacoHV2/Med/2018 153</strain>
    </source>
</reference>